<dbReference type="InParanoid" id="A0A0G4ES49"/>
<dbReference type="Proteomes" id="UP000041254">
    <property type="component" value="Unassembled WGS sequence"/>
</dbReference>
<dbReference type="VEuPathDB" id="CryptoDB:Vbra_12760"/>
<evidence type="ECO:0000313" key="2">
    <source>
        <dbReference type="EMBL" id="CEM00290.1"/>
    </source>
</evidence>
<reference evidence="2 3" key="1">
    <citation type="submission" date="2014-11" db="EMBL/GenBank/DDBJ databases">
        <authorList>
            <person name="Zhu J."/>
            <person name="Qi W."/>
            <person name="Song R."/>
        </authorList>
    </citation>
    <scope>NUCLEOTIDE SEQUENCE [LARGE SCALE GENOMIC DNA]</scope>
</reference>
<organism evidence="2 3">
    <name type="scientific">Vitrella brassicaformis (strain CCMP3155)</name>
    <dbReference type="NCBI Taxonomy" id="1169540"/>
    <lineage>
        <taxon>Eukaryota</taxon>
        <taxon>Sar</taxon>
        <taxon>Alveolata</taxon>
        <taxon>Colpodellida</taxon>
        <taxon>Vitrellaceae</taxon>
        <taxon>Vitrella</taxon>
    </lineage>
</organism>
<name>A0A0G4ES49_VITBC</name>
<keyword evidence="3" id="KW-1185">Reference proteome</keyword>
<sequence>MSHSSSICTDQRPCTARSLRWPPHTPPRGNRSLTILRSRVRWLIQNRLDLNHTHTHRPEGGGRNEGTEEEHCGASQAAERAAVYTPFAAVLLFLCVQSYTDVCTCAYAVTSVV</sequence>
<dbReference type="EMBL" id="CDMY01000295">
    <property type="protein sequence ID" value="CEM00290.1"/>
    <property type="molecule type" value="Genomic_DNA"/>
</dbReference>
<feature type="compositionally biased region" description="Basic and acidic residues" evidence="1">
    <location>
        <begin position="51"/>
        <end position="72"/>
    </location>
</feature>
<gene>
    <name evidence="2" type="ORF">Vbra_12760</name>
</gene>
<protein>
    <submittedName>
        <fullName evidence="2">Uncharacterized protein</fullName>
    </submittedName>
</protein>
<accession>A0A0G4ES49</accession>
<feature type="region of interest" description="Disordered" evidence="1">
    <location>
        <begin position="51"/>
        <end position="75"/>
    </location>
</feature>
<dbReference type="AlphaFoldDB" id="A0A0G4ES49"/>
<evidence type="ECO:0000256" key="1">
    <source>
        <dbReference type="SAM" id="MobiDB-lite"/>
    </source>
</evidence>
<evidence type="ECO:0000313" key="3">
    <source>
        <dbReference type="Proteomes" id="UP000041254"/>
    </source>
</evidence>
<proteinExistence type="predicted"/>